<keyword evidence="1" id="KW-1185">Reference proteome</keyword>
<dbReference type="AlphaFoldDB" id="A0A6P8Y6L4"/>
<reference evidence="2" key="1">
    <citation type="submission" date="2025-08" db="UniProtKB">
        <authorList>
            <consortium name="RefSeq"/>
        </authorList>
    </citation>
    <scope>IDENTIFICATION</scope>
    <source>
        <tissue evidence="2">Total insect</tissue>
    </source>
</reference>
<proteinExistence type="predicted"/>
<dbReference type="KEGG" id="tpal:117640078"/>
<accession>A0A6P8Y6L4</accession>
<dbReference type="Proteomes" id="UP000515158">
    <property type="component" value="Unplaced"/>
</dbReference>
<organism evidence="2">
    <name type="scientific">Thrips palmi</name>
    <name type="common">Melon thrips</name>
    <dbReference type="NCBI Taxonomy" id="161013"/>
    <lineage>
        <taxon>Eukaryota</taxon>
        <taxon>Metazoa</taxon>
        <taxon>Ecdysozoa</taxon>
        <taxon>Arthropoda</taxon>
        <taxon>Hexapoda</taxon>
        <taxon>Insecta</taxon>
        <taxon>Pterygota</taxon>
        <taxon>Neoptera</taxon>
        <taxon>Paraneoptera</taxon>
        <taxon>Thysanoptera</taxon>
        <taxon>Terebrantia</taxon>
        <taxon>Thripoidea</taxon>
        <taxon>Thripidae</taxon>
        <taxon>Thrips</taxon>
    </lineage>
</organism>
<sequence>MAPNQNKPKPGSLWCGCTYGDKEAENLEILDTLASGAVPLIPVQVSHYRCKDLHGWAMTAYIKQGFPCATDEQAVRPYVACKDDNRVYQWAAFMTPASAELQGVGTRKAIPSIKMDGLKLINSRAEKAQLQAEGYTEFKRIGRYLFLKLDEPRHYPFIVYWTKCSKCVRKKKRVHLAFSVTARAS</sequence>
<evidence type="ECO:0000313" key="1">
    <source>
        <dbReference type="Proteomes" id="UP000515158"/>
    </source>
</evidence>
<gene>
    <name evidence="2" type="primary">LOC117640078</name>
</gene>
<dbReference type="InParanoid" id="A0A6P8Y6L4"/>
<dbReference type="RefSeq" id="XP_034232200.1">
    <property type="nucleotide sequence ID" value="XM_034376309.1"/>
</dbReference>
<dbReference type="GeneID" id="117640078"/>
<protein>
    <submittedName>
        <fullName evidence="2">Uncharacterized protein LOC117640078</fullName>
    </submittedName>
</protein>
<evidence type="ECO:0000313" key="2">
    <source>
        <dbReference type="RefSeq" id="XP_034232200.1"/>
    </source>
</evidence>
<name>A0A6P8Y6L4_THRPL</name>